<dbReference type="PANTHER" id="PTHR45969">
    <property type="entry name" value="RING ZINC FINGER PROTEIN-RELATED"/>
    <property type="match status" value="1"/>
</dbReference>
<feature type="domain" description="RING-type" evidence="5">
    <location>
        <begin position="57"/>
        <end position="99"/>
    </location>
</feature>
<dbReference type="PANTHER" id="PTHR45969:SF55">
    <property type="entry name" value="OS07G0686300 PROTEIN"/>
    <property type="match status" value="1"/>
</dbReference>
<accession>A0A396JRQ9</accession>
<dbReference type="EMBL" id="PSQE01000001">
    <property type="protein sequence ID" value="RHN78908.1"/>
    <property type="molecule type" value="Genomic_DNA"/>
</dbReference>
<evidence type="ECO:0000259" key="5">
    <source>
        <dbReference type="PROSITE" id="PS50089"/>
    </source>
</evidence>
<dbReference type="AlphaFoldDB" id="A0A396JRQ9"/>
<dbReference type="PROSITE" id="PS50089">
    <property type="entry name" value="ZF_RING_2"/>
    <property type="match status" value="1"/>
</dbReference>
<proteinExistence type="predicted"/>
<keyword evidence="2 4" id="KW-0863">Zinc-finger</keyword>
<sequence length="138" mass="16549">MVMEYLTLVYTHLKWAIDFLTYYPFYKLHDSHFPIIGEMYNICNYESIPDSEKDVECVVCLCKIEEGDDIRVLKCDHMYHRHCLDKWVAFKNHTCPLCRESLRPERVIIENHCREYYNPFSVLGLDLSSPERVIIDKH</sequence>
<comment type="caution">
    <text evidence="6">The sequence shown here is derived from an EMBL/GenBank/DDBJ whole genome shotgun (WGS) entry which is preliminary data.</text>
</comment>
<name>A0A396JRQ9_MEDTR</name>
<dbReference type="SUPFAM" id="SSF57850">
    <property type="entry name" value="RING/U-box"/>
    <property type="match status" value="1"/>
</dbReference>
<dbReference type="Gramene" id="rna2576">
    <property type="protein sequence ID" value="RHN78908.1"/>
    <property type="gene ID" value="gene2576"/>
</dbReference>
<dbReference type="InterPro" id="IPR013083">
    <property type="entry name" value="Znf_RING/FYVE/PHD"/>
</dbReference>
<reference evidence="6" key="1">
    <citation type="journal article" date="2018" name="Nat. Plants">
        <title>Whole-genome landscape of Medicago truncatula symbiotic genes.</title>
        <authorList>
            <person name="Pecrix Y."/>
            <person name="Gamas P."/>
            <person name="Carrere S."/>
        </authorList>
    </citation>
    <scope>NUCLEOTIDE SEQUENCE</scope>
    <source>
        <tissue evidence="6">Leaves</tissue>
    </source>
</reference>
<dbReference type="Gene3D" id="3.30.40.10">
    <property type="entry name" value="Zinc/RING finger domain, C3HC4 (zinc finger)"/>
    <property type="match status" value="1"/>
</dbReference>
<protein>
    <submittedName>
        <fullName evidence="6">Putative transcription factor C2H2 family</fullName>
    </submittedName>
</protein>
<dbReference type="Proteomes" id="UP000265566">
    <property type="component" value="Chromosome 1"/>
</dbReference>
<dbReference type="GO" id="GO:0008270">
    <property type="term" value="F:zinc ion binding"/>
    <property type="evidence" value="ECO:0007669"/>
    <property type="project" value="UniProtKB-KW"/>
</dbReference>
<evidence type="ECO:0000256" key="4">
    <source>
        <dbReference type="PROSITE-ProRule" id="PRU00175"/>
    </source>
</evidence>
<evidence type="ECO:0000256" key="3">
    <source>
        <dbReference type="ARBA" id="ARBA00022833"/>
    </source>
</evidence>
<dbReference type="InterPro" id="IPR001841">
    <property type="entry name" value="Znf_RING"/>
</dbReference>
<evidence type="ECO:0000256" key="2">
    <source>
        <dbReference type="ARBA" id="ARBA00022771"/>
    </source>
</evidence>
<organism evidence="6">
    <name type="scientific">Medicago truncatula</name>
    <name type="common">Barrel medic</name>
    <name type="synonym">Medicago tribuloides</name>
    <dbReference type="NCBI Taxonomy" id="3880"/>
    <lineage>
        <taxon>Eukaryota</taxon>
        <taxon>Viridiplantae</taxon>
        <taxon>Streptophyta</taxon>
        <taxon>Embryophyta</taxon>
        <taxon>Tracheophyta</taxon>
        <taxon>Spermatophyta</taxon>
        <taxon>Magnoliopsida</taxon>
        <taxon>eudicotyledons</taxon>
        <taxon>Gunneridae</taxon>
        <taxon>Pentapetalae</taxon>
        <taxon>rosids</taxon>
        <taxon>fabids</taxon>
        <taxon>Fabales</taxon>
        <taxon>Fabaceae</taxon>
        <taxon>Papilionoideae</taxon>
        <taxon>50 kb inversion clade</taxon>
        <taxon>NPAAA clade</taxon>
        <taxon>Hologalegina</taxon>
        <taxon>IRL clade</taxon>
        <taxon>Trifolieae</taxon>
        <taxon>Medicago</taxon>
    </lineage>
</organism>
<dbReference type="Pfam" id="PF13639">
    <property type="entry name" value="zf-RING_2"/>
    <property type="match status" value="1"/>
</dbReference>
<dbReference type="CDD" id="cd16448">
    <property type="entry name" value="RING-H2"/>
    <property type="match status" value="1"/>
</dbReference>
<dbReference type="SMART" id="SM00184">
    <property type="entry name" value="RING"/>
    <property type="match status" value="1"/>
</dbReference>
<evidence type="ECO:0000256" key="1">
    <source>
        <dbReference type="ARBA" id="ARBA00022723"/>
    </source>
</evidence>
<evidence type="ECO:0000313" key="6">
    <source>
        <dbReference type="EMBL" id="RHN78908.1"/>
    </source>
</evidence>
<keyword evidence="1" id="KW-0479">Metal-binding</keyword>
<keyword evidence="3" id="KW-0862">Zinc</keyword>
<gene>
    <name evidence="6" type="ORF">MtrunA17_Chr1g0171061</name>
</gene>